<gene>
    <name evidence="3" type="primary">LOC113795286</name>
</gene>
<evidence type="ECO:0000313" key="3">
    <source>
        <dbReference type="RefSeq" id="XP_027201282.1"/>
    </source>
</evidence>
<feature type="transmembrane region" description="Helical" evidence="1">
    <location>
        <begin position="77"/>
        <end position="96"/>
    </location>
</feature>
<evidence type="ECO:0000313" key="2">
    <source>
        <dbReference type="Proteomes" id="UP000515146"/>
    </source>
</evidence>
<dbReference type="InParanoid" id="A0A6P6Y7A7"/>
<reference evidence="3" key="1">
    <citation type="submission" date="2025-08" db="UniProtKB">
        <authorList>
            <consortium name="RefSeq"/>
        </authorList>
    </citation>
    <scope>IDENTIFICATION</scope>
    <source>
        <strain evidence="3">Airmid</strain>
    </source>
</reference>
<feature type="transmembrane region" description="Helical" evidence="1">
    <location>
        <begin position="40"/>
        <end position="57"/>
    </location>
</feature>
<protein>
    <submittedName>
        <fullName evidence="3">Uncharacterized protein LOC113795286</fullName>
    </submittedName>
</protein>
<keyword evidence="1" id="KW-1133">Transmembrane helix</keyword>
<keyword evidence="1" id="KW-0812">Transmembrane</keyword>
<keyword evidence="2" id="KW-1185">Reference proteome</keyword>
<dbReference type="OrthoDB" id="7933078at2759"/>
<dbReference type="RefSeq" id="XP_027201282.1">
    <property type="nucleotide sequence ID" value="XM_027345481.1"/>
</dbReference>
<evidence type="ECO:0000256" key="1">
    <source>
        <dbReference type="SAM" id="Phobius"/>
    </source>
</evidence>
<proteinExistence type="predicted"/>
<dbReference type="Proteomes" id="UP000515146">
    <property type="component" value="Unplaced"/>
</dbReference>
<organism evidence="2 3">
    <name type="scientific">Dermatophagoides pteronyssinus</name>
    <name type="common">European house dust mite</name>
    <dbReference type="NCBI Taxonomy" id="6956"/>
    <lineage>
        <taxon>Eukaryota</taxon>
        <taxon>Metazoa</taxon>
        <taxon>Ecdysozoa</taxon>
        <taxon>Arthropoda</taxon>
        <taxon>Chelicerata</taxon>
        <taxon>Arachnida</taxon>
        <taxon>Acari</taxon>
        <taxon>Acariformes</taxon>
        <taxon>Sarcoptiformes</taxon>
        <taxon>Astigmata</taxon>
        <taxon>Psoroptidia</taxon>
        <taxon>Analgoidea</taxon>
        <taxon>Pyroglyphidae</taxon>
        <taxon>Dermatophagoidinae</taxon>
        <taxon>Dermatophagoides</taxon>
    </lineage>
</organism>
<sequence length="188" mass="21521">MRWATSTRKDPEGEPGTNAVAYQVNQLLDRQMRNQFVRKVCLLVMIMLAVTGIYIIYDLQLIVGGKHRQFEFSVDDWAIATLCLYTDIIHLFIRILRLVAFAQHDGLFANAREVVHHKRVHDVHGLRTDGHAAVGVFQNLVDVGRIAPLHRRRLRPALLAVARNLALELLITLLHCAEDELRTFSRLK</sequence>
<keyword evidence="1" id="KW-0472">Membrane</keyword>
<dbReference type="KEGG" id="dpte:113795286"/>
<name>A0A6P6Y7A7_DERPT</name>
<dbReference type="AlphaFoldDB" id="A0A6P6Y7A7"/>
<accession>A0A6P6Y7A7</accession>